<dbReference type="SUPFAM" id="SSF47384">
    <property type="entry name" value="Homodimeric domain of signal transducing histidine kinase"/>
    <property type="match status" value="1"/>
</dbReference>
<evidence type="ECO:0000256" key="5">
    <source>
        <dbReference type="ARBA" id="ARBA00022777"/>
    </source>
</evidence>
<dbReference type="SUPFAM" id="SSF52172">
    <property type="entry name" value="CheY-like"/>
    <property type="match status" value="1"/>
</dbReference>
<accession>A0ABW5TRZ1</accession>
<feature type="domain" description="Histidine kinase" evidence="7">
    <location>
        <begin position="48"/>
        <end position="266"/>
    </location>
</feature>
<evidence type="ECO:0000256" key="1">
    <source>
        <dbReference type="ARBA" id="ARBA00000085"/>
    </source>
</evidence>
<dbReference type="SMART" id="SM00388">
    <property type="entry name" value="HisKA"/>
    <property type="match status" value="1"/>
</dbReference>
<dbReference type="EMBL" id="JBHULV010000025">
    <property type="protein sequence ID" value="MFD2731724.1"/>
    <property type="molecule type" value="Genomic_DNA"/>
</dbReference>
<protein>
    <recommendedName>
        <fullName evidence="2">histidine kinase</fullName>
        <ecNumber evidence="2">2.7.13.3</ecNumber>
    </recommendedName>
</protein>
<evidence type="ECO:0000256" key="4">
    <source>
        <dbReference type="ARBA" id="ARBA00022679"/>
    </source>
</evidence>
<dbReference type="InterPro" id="IPR011006">
    <property type="entry name" value="CheY-like_superfamily"/>
</dbReference>
<gene>
    <name evidence="9" type="ORF">ACFSSE_08390</name>
</gene>
<dbReference type="Pfam" id="PF00072">
    <property type="entry name" value="Response_reg"/>
    <property type="match status" value="1"/>
</dbReference>
<dbReference type="InterPro" id="IPR003594">
    <property type="entry name" value="HATPase_dom"/>
</dbReference>
<evidence type="ECO:0000313" key="10">
    <source>
        <dbReference type="Proteomes" id="UP001597546"/>
    </source>
</evidence>
<evidence type="ECO:0000313" key="9">
    <source>
        <dbReference type="EMBL" id="MFD2731724.1"/>
    </source>
</evidence>
<feature type="modified residue" description="4-aspartylphosphate" evidence="6">
    <location>
        <position position="338"/>
    </location>
</feature>
<comment type="caution">
    <text evidence="9">The sequence shown here is derived from an EMBL/GenBank/DDBJ whole genome shotgun (WGS) entry which is preliminary data.</text>
</comment>
<evidence type="ECO:0000256" key="3">
    <source>
        <dbReference type="ARBA" id="ARBA00022553"/>
    </source>
</evidence>
<evidence type="ECO:0000256" key="6">
    <source>
        <dbReference type="PROSITE-ProRule" id="PRU00169"/>
    </source>
</evidence>
<comment type="catalytic activity">
    <reaction evidence="1">
        <text>ATP + protein L-histidine = ADP + protein N-phospho-L-histidine.</text>
        <dbReference type="EC" id="2.7.13.3"/>
    </reaction>
</comment>
<keyword evidence="10" id="KW-1185">Reference proteome</keyword>
<dbReference type="InterPro" id="IPR036890">
    <property type="entry name" value="HATPase_C_sf"/>
</dbReference>
<dbReference type="PANTHER" id="PTHR43047:SF72">
    <property type="entry name" value="OSMOSENSING HISTIDINE PROTEIN KINASE SLN1"/>
    <property type="match status" value="1"/>
</dbReference>
<dbReference type="EC" id="2.7.13.3" evidence="2"/>
<sequence>MDFLLITIVLIYFIFTDISKSNQYRLAIEKAKEDADYNSLAKQRFLSNMSHEIRTPLQSIIGYSEIIKNNHNPQSAAVNAIYQSSSHLLYLINEILDYSRIASGKFNLKSEEFELKPVIDEVLLIMQPLAQEKSIQLLAQTNFEDNLWLKGDAFKLKQILYNLLGNAIKFTNEGFVKLHASLKPTANTTLLSINIEDTGIGISADRLNTIFDEFVHRNSIDDNNFNSSGLGLSIVKQLVELHNGQIDIESSPNNGSIFKLALNYSSYKIKIVPLLKTEDSPVYLSKNKTVWVIDDDHLILDLCDMILTQHQIPHKIFNKPKEVIECSIDENLHYIFMDIRMPEIDDLTLFPILKKRLPSVVKFYAITAQVLQTEQKEILKIGFDGIITKPSR</sequence>
<dbReference type="InterPro" id="IPR036097">
    <property type="entry name" value="HisK_dim/P_sf"/>
</dbReference>
<dbReference type="Proteomes" id="UP001597546">
    <property type="component" value="Unassembled WGS sequence"/>
</dbReference>
<dbReference type="Pfam" id="PF02518">
    <property type="entry name" value="HATPase_c"/>
    <property type="match status" value="1"/>
</dbReference>
<evidence type="ECO:0000259" key="7">
    <source>
        <dbReference type="PROSITE" id="PS50109"/>
    </source>
</evidence>
<dbReference type="CDD" id="cd00082">
    <property type="entry name" value="HisKA"/>
    <property type="match status" value="1"/>
</dbReference>
<dbReference type="SUPFAM" id="SSF55874">
    <property type="entry name" value="ATPase domain of HSP90 chaperone/DNA topoisomerase II/histidine kinase"/>
    <property type="match status" value="1"/>
</dbReference>
<dbReference type="RefSeq" id="WP_379100863.1">
    <property type="nucleotide sequence ID" value="NZ_JBHULV010000025.1"/>
</dbReference>
<dbReference type="InterPro" id="IPR003661">
    <property type="entry name" value="HisK_dim/P_dom"/>
</dbReference>
<dbReference type="InterPro" id="IPR001789">
    <property type="entry name" value="Sig_transdc_resp-reg_receiver"/>
</dbReference>
<reference evidence="10" key="1">
    <citation type="journal article" date="2019" name="Int. J. Syst. Evol. Microbiol.">
        <title>The Global Catalogue of Microorganisms (GCM) 10K type strain sequencing project: providing services to taxonomists for standard genome sequencing and annotation.</title>
        <authorList>
            <consortium name="The Broad Institute Genomics Platform"/>
            <consortium name="The Broad Institute Genome Sequencing Center for Infectious Disease"/>
            <person name="Wu L."/>
            <person name="Ma J."/>
        </authorList>
    </citation>
    <scope>NUCLEOTIDE SEQUENCE [LARGE SCALE GENOMIC DNA]</scope>
    <source>
        <strain evidence="10">KCTC 42456</strain>
    </source>
</reference>
<dbReference type="GO" id="GO:0016301">
    <property type="term" value="F:kinase activity"/>
    <property type="evidence" value="ECO:0007669"/>
    <property type="project" value="UniProtKB-KW"/>
</dbReference>
<keyword evidence="4" id="KW-0808">Transferase</keyword>
<dbReference type="InterPro" id="IPR004358">
    <property type="entry name" value="Sig_transdc_His_kin-like_C"/>
</dbReference>
<feature type="domain" description="Response regulatory" evidence="8">
    <location>
        <begin position="289"/>
        <end position="392"/>
    </location>
</feature>
<organism evidence="9 10">
    <name type="scientific">Pedobacter alpinus</name>
    <dbReference type="NCBI Taxonomy" id="1590643"/>
    <lineage>
        <taxon>Bacteria</taxon>
        <taxon>Pseudomonadati</taxon>
        <taxon>Bacteroidota</taxon>
        <taxon>Sphingobacteriia</taxon>
        <taxon>Sphingobacteriales</taxon>
        <taxon>Sphingobacteriaceae</taxon>
        <taxon>Pedobacter</taxon>
    </lineage>
</organism>
<name>A0ABW5TRZ1_9SPHI</name>
<dbReference type="Pfam" id="PF00512">
    <property type="entry name" value="HisKA"/>
    <property type="match status" value="1"/>
</dbReference>
<evidence type="ECO:0000256" key="2">
    <source>
        <dbReference type="ARBA" id="ARBA00012438"/>
    </source>
</evidence>
<proteinExistence type="predicted"/>
<evidence type="ECO:0000259" key="8">
    <source>
        <dbReference type="PROSITE" id="PS50110"/>
    </source>
</evidence>
<dbReference type="PROSITE" id="PS50110">
    <property type="entry name" value="RESPONSE_REGULATORY"/>
    <property type="match status" value="1"/>
</dbReference>
<dbReference type="Gene3D" id="3.40.50.2300">
    <property type="match status" value="1"/>
</dbReference>
<dbReference type="PRINTS" id="PR00344">
    <property type="entry name" value="BCTRLSENSOR"/>
</dbReference>
<dbReference type="Gene3D" id="1.10.287.130">
    <property type="match status" value="1"/>
</dbReference>
<dbReference type="PANTHER" id="PTHR43047">
    <property type="entry name" value="TWO-COMPONENT HISTIDINE PROTEIN KINASE"/>
    <property type="match status" value="1"/>
</dbReference>
<dbReference type="PROSITE" id="PS50109">
    <property type="entry name" value="HIS_KIN"/>
    <property type="match status" value="1"/>
</dbReference>
<dbReference type="SMART" id="SM00387">
    <property type="entry name" value="HATPase_c"/>
    <property type="match status" value="1"/>
</dbReference>
<dbReference type="InterPro" id="IPR005467">
    <property type="entry name" value="His_kinase_dom"/>
</dbReference>
<dbReference type="Gene3D" id="3.30.565.10">
    <property type="entry name" value="Histidine kinase-like ATPase, C-terminal domain"/>
    <property type="match status" value="1"/>
</dbReference>
<keyword evidence="3 6" id="KW-0597">Phosphoprotein</keyword>
<keyword evidence="5 9" id="KW-0418">Kinase</keyword>